<feature type="region of interest" description="Disordered" evidence="1">
    <location>
        <begin position="1"/>
        <end position="32"/>
    </location>
</feature>
<organism evidence="2 3">
    <name type="scientific">Liparis tanakae</name>
    <name type="common">Tanaka's snailfish</name>
    <dbReference type="NCBI Taxonomy" id="230148"/>
    <lineage>
        <taxon>Eukaryota</taxon>
        <taxon>Metazoa</taxon>
        <taxon>Chordata</taxon>
        <taxon>Craniata</taxon>
        <taxon>Vertebrata</taxon>
        <taxon>Euteleostomi</taxon>
        <taxon>Actinopterygii</taxon>
        <taxon>Neopterygii</taxon>
        <taxon>Teleostei</taxon>
        <taxon>Neoteleostei</taxon>
        <taxon>Acanthomorphata</taxon>
        <taxon>Eupercaria</taxon>
        <taxon>Perciformes</taxon>
        <taxon>Cottioidei</taxon>
        <taxon>Cottales</taxon>
        <taxon>Liparidae</taxon>
        <taxon>Liparis</taxon>
    </lineage>
</organism>
<proteinExistence type="predicted"/>
<accession>A0A4Z2HUL3</accession>
<dbReference type="AlphaFoldDB" id="A0A4Z2HUL3"/>
<keyword evidence="3" id="KW-1185">Reference proteome</keyword>
<reference evidence="2 3" key="1">
    <citation type="submission" date="2019-03" db="EMBL/GenBank/DDBJ databases">
        <title>First draft genome of Liparis tanakae, snailfish: a comprehensive survey of snailfish specific genes.</title>
        <authorList>
            <person name="Kim W."/>
            <person name="Song I."/>
            <person name="Jeong J.-H."/>
            <person name="Kim D."/>
            <person name="Kim S."/>
            <person name="Ryu S."/>
            <person name="Song J.Y."/>
            <person name="Lee S.K."/>
        </authorList>
    </citation>
    <scope>NUCLEOTIDE SEQUENCE [LARGE SCALE GENOMIC DNA]</scope>
    <source>
        <tissue evidence="2">Muscle</tissue>
    </source>
</reference>
<evidence type="ECO:0000256" key="1">
    <source>
        <dbReference type="SAM" id="MobiDB-lite"/>
    </source>
</evidence>
<protein>
    <submittedName>
        <fullName evidence="2">Uncharacterized protein</fullName>
    </submittedName>
</protein>
<evidence type="ECO:0000313" key="2">
    <source>
        <dbReference type="EMBL" id="TNN68704.1"/>
    </source>
</evidence>
<dbReference type="EMBL" id="SRLO01000186">
    <property type="protein sequence ID" value="TNN68704.1"/>
    <property type="molecule type" value="Genomic_DNA"/>
</dbReference>
<evidence type="ECO:0000313" key="3">
    <source>
        <dbReference type="Proteomes" id="UP000314294"/>
    </source>
</evidence>
<comment type="caution">
    <text evidence="2">The sequence shown here is derived from an EMBL/GenBank/DDBJ whole genome shotgun (WGS) entry which is preliminary data.</text>
</comment>
<sequence length="133" mass="14737">MDHTNDNVSASSDKAPDLEQDHKGEGSRCPRAAARLRPRFLSNYTFYKESVTAQDVSTGQAGIRSSFVERAGQTLRASGKRFVRRGFCACTKMCAELDAYMYTPKDARHTQSMLDQRQAHAEHALGIGCMFVG</sequence>
<gene>
    <name evidence="2" type="ORF">EYF80_021113</name>
</gene>
<feature type="compositionally biased region" description="Basic and acidic residues" evidence="1">
    <location>
        <begin position="14"/>
        <end position="28"/>
    </location>
</feature>
<name>A0A4Z2HUL3_9TELE</name>
<feature type="compositionally biased region" description="Polar residues" evidence="1">
    <location>
        <begin position="1"/>
        <end position="12"/>
    </location>
</feature>
<dbReference type="Proteomes" id="UP000314294">
    <property type="component" value="Unassembled WGS sequence"/>
</dbReference>